<protein>
    <submittedName>
        <fullName evidence="1">Uncharacterized protein</fullName>
    </submittedName>
</protein>
<sequence>MHICGLLEVILQGSGSAPPVPPCTKEEVSGPAAGLLPSYMASSTFDPTAAVFWSLVSQYNSKTSIMATADQLLKKMFSWIEQRENCAEQLRKLAQELETLRKKCNASECVGSSVSVVGAVCLIGAGVATFCTGGAAAPLLGVAGAVYSGVGAAISVVTKITEHFSSSDTMKEAKRIEEESNEIAEEIQELFKKLKAERKKVSPNADADDLDRHVTAELLGAMARRSGLNLHISFGMLDRLFLNVGPGNMILNQIFKFEVAAGLGGILSFFAFQTSGKQFKPFLDKGAQQLVKEISTTGLKTALKGGAMVVGGAVGLAFALPEAIDSWTDQIKNNHVTEASKSLKDTADTILKTLETLKKHFREIKYGVFCLLKFIKYKHPSVRGEGYSLCSLKGENSAKKTLQMLAEVKRCIENPNRNSEEKQKIIDFAIEMCEDETVREWLRENAHCLAFFALVNLFNFLKEELERRLSANRKEIDIIFVAHGGIEETFIPAGALLPLSTIVDVVLYSPWNCFIDAGIAYGISMGIIQPQHRDFFCVGENCTIRDVFHRPTNLPNCWNSMRASRGQLIPLITVSPVDTGEDVWKIFSNYFLGDINVGSNRIVIPFLLPGVPGPWPIPFFVITLVLSVVLWFSPFKATVHLAACLGKTYPGSTRYEDYLKQQYSCTINNTGMRPLGDMVINRHTNLYRALRAVFVPVGIKVCTQHGDLQCKKTEQLCFRAQGASGEFANLDVLWLLIFDHTAAVFWSLVSQEDSKTSIMATADQLLKKMFSWIEHRENCAEQLRKLAQELETLRKKFNSRKCVSSSVVGAVCLIGASMATFCIGGAAAPLLGVTAAPLLGGAAVYSGVGAAISMVTKITEHFSSSDTMKKAKRIEEESNKIAEEVQKLFKKLKAERKKVSPNADADDLDRHVTAELLGAMARRSGLNLHISRGMLDKLFLNVGPGNMILNQIFKFEVAAGLGGILSFFA</sequence>
<gene>
    <name evidence="1" type="ORF">L3Q82_014557</name>
</gene>
<dbReference type="Proteomes" id="UP000831701">
    <property type="component" value="Chromosome 17"/>
</dbReference>
<organism evidence="1 2">
    <name type="scientific">Scortum barcoo</name>
    <name type="common">barcoo grunter</name>
    <dbReference type="NCBI Taxonomy" id="214431"/>
    <lineage>
        <taxon>Eukaryota</taxon>
        <taxon>Metazoa</taxon>
        <taxon>Chordata</taxon>
        <taxon>Craniata</taxon>
        <taxon>Vertebrata</taxon>
        <taxon>Euteleostomi</taxon>
        <taxon>Actinopterygii</taxon>
        <taxon>Neopterygii</taxon>
        <taxon>Teleostei</taxon>
        <taxon>Neoteleostei</taxon>
        <taxon>Acanthomorphata</taxon>
        <taxon>Eupercaria</taxon>
        <taxon>Centrarchiformes</taxon>
        <taxon>Terapontoidei</taxon>
        <taxon>Terapontidae</taxon>
        <taxon>Scortum</taxon>
    </lineage>
</organism>
<reference evidence="1" key="1">
    <citation type="submission" date="2022-04" db="EMBL/GenBank/DDBJ databases">
        <title>Jade perch genome.</title>
        <authorList>
            <person name="Chao B."/>
        </authorList>
    </citation>
    <scope>NUCLEOTIDE SEQUENCE</scope>
    <source>
        <strain evidence="1">CB-2022</strain>
    </source>
</reference>
<dbReference type="EMBL" id="CM041547">
    <property type="protein sequence ID" value="KAI3360242.1"/>
    <property type="molecule type" value="Genomic_DNA"/>
</dbReference>
<evidence type="ECO:0000313" key="2">
    <source>
        <dbReference type="Proteomes" id="UP000831701"/>
    </source>
</evidence>
<keyword evidence="2" id="KW-1185">Reference proteome</keyword>
<proteinExistence type="predicted"/>
<evidence type="ECO:0000313" key="1">
    <source>
        <dbReference type="EMBL" id="KAI3360242.1"/>
    </source>
</evidence>
<accession>A0ACB8VXA8</accession>
<name>A0ACB8VXA8_9TELE</name>
<comment type="caution">
    <text evidence="1">The sequence shown here is derived from an EMBL/GenBank/DDBJ whole genome shotgun (WGS) entry which is preliminary data.</text>
</comment>